<dbReference type="RefSeq" id="WP_106077868.1">
    <property type="nucleotide sequence ID" value="NZ_MTBD01000036.1"/>
</dbReference>
<evidence type="ECO:0000313" key="1">
    <source>
        <dbReference type="EMBL" id="PRP68869.1"/>
    </source>
</evidence>
<sequence length="91" mass="10014">MCVIPLLIPDDYQRIGAQLTELQQDSAYACRSLGDLSRAPDADEALAQAEAQLPIRERTTEDDAWLARNIDMAACSRAGLAMHMLNQQALI</sequence>
<dbReference type="EMBL" id="MTBD01000036">
    <property type="protein sequence ID" value="PRP68869.1"/>
    <property type="molecule type" value="Genomic_DNA"/>
</dbReference>
<gene>
    <name evidence="1" type="ORF">BUE93_19160</name>
</gene>
<protein>
    <submittedName>
        <fullName evidence="1">Uncharacterized protein</fullName>
    </submittedName>
</protein>
<dbReference type="Proteomes" id="UP000239469">
    <property type="component" value="Unassembled WGS sequence"/>
</dbReference>
<comment type="caution">
    <text evidence="1">The sequence shown here is derived from an EMBL/GenBank/DDBJ whole genome shotgun (WGS) entry which is preliminary data.</text>
</comment>
<evidence type="ECO:0000313" key="2">
    <source>
        <dbReference type="Proteomes" id="UP000239469"/>
    </source>
</evidence>
<dbReference type="AlphaFoldDB" id="A0A2S9WZH5"/>
<dbReference type="OrthoDB" id="9805416at2"/>
<name>A0A2S9WZH5_9NEIS</name>
<organism evidence="1 2">
    <name type="scientific">Chromobacterium amazonense</name>
    <dbReference type="NCBI Taxonomy" id="1382803"/>
    <lineage>
        <taxon>Bacteria</taxon>
        <taxon>Pseudomonadati</taxon>
        <taxon>Pseudomonadota</taxon>
        <taxon>Betaproteobacteria</taxon>
        <taxon>Neisseriales</taxon>
        <taxon>Chromobacteriaceae</taxon>
        <taxon>Chromobacterium</taxon>
    </lineage>
</organism>
<accession>A0A2S9WZH5</accession>
<reference evidence="1 2" key="1">
    <citation type="submission" date="2017-01" db="EMBL/GenBank/DDBJ databases">
        <title>New insights into the genetic diversity of Chromobacterium isolated from tropical freshwater lake.</title>
        <authorList>
            <person name="Santos A.B."/>
            <person name="Nascimento A.M."/>
            <person name="Da Silva P.C."/>
        </authorList>
    </citation>
    <scope>NUCLEOTIDE SEQUENCE [LARGE SCALE GENOMIC DNA]</scope>
    <source>
        <strain evidence="1 2">56AF</strain>
    </source>
</reference>
<proteinExistence type="predicted"/>